<gene>
    <name evidence="2" type="ORF">L4923_04375</name>
</gene>
<comment type="caution">
    <text evidence="2">The sequence shown here is derived from an EMBL/GenBank/DDBJ whole genome shotgun (WGS) entry which is preliminary data.</text>
</comment>
<name>A0ABS9QA32_9HYPH</name>
<dbReference type="Pfam" id="PF01841">
    <property type="entry name" value="Transglut_core"/>
    <property type="match status" value="1"/>
</dbReference>
<reference evidence="2 3" key="1">
    <citation type="submission" date="2022-02" db="EMBL/GenBank/DDBJ databases">
        <title>Draft genome sequence of Mezorhizobium retamae strain IRAMC:0171 isolated from Retama raetam nodules.</title>
        <authorList>
            <person name="Bengaied R."/>
            <person name="Sbissi I."/>
            <person name="Huber K."/>
            <person name="Ghodbane F."/>
            <person name="Nouioui I."/>
            <person name="Tarhouni M."/>
            <person name="Gtari M."/>
        </authorList>
    </citation>
    <scope>NUCLEOTIDE SEQUENCE [LARGE SCALE GENOMIC DNA]</scope>
    <source>
        <strain evidence="2 3">IRAMC:0171</strain>
    </source>
</reference>
<evidence type="ECO:0000313" key="2">
    <source>
        <dbReference type="EMBL" id="MCG7504250.1"/>
    </source>
</evidence>
<dbReference type="EMBL" id="JAKREW010000002">
    <property type="protein sequence ID" value="MCG7504250.1"/>
    <property type="molecule type" value="Genomic_DNA"/>
</dbReference>
<feature type="domain" description="Transglutaminase-like" evidence="1">
    <location>
        <begin position="109"/>
        <end position="165"/>
    </location>
</feature>
<proteinExistence type="predicted"/>
<evidence type="ECO:0000313" key="3">
    <source>
        <dbReference type="Proteomes" id="UP001201701"/>
    </source>
</evidence>
<keyword evidence="3" id="KW-1185">Reference proteome</keyword>
<dbReference type="InterPro" id="IPR002931">
    <property type="entry name" value="Transglutaminase-like"/>
</dbReference>
<accession>A0ABS9QA32</accession>
<evidence type="ECO:0000259" key="1">
    <source>
        <dbReference type="Pfam" id="PF01841"/>
    </source>
</evidence>
<protein>
    <submittedName>
        <fullName evidence="2">Transglutaminase-like domain-containing protein</fullName>
    </submittedName>
</protein>
<dbReference type="InterPro" id="IPR038765">
    <property type="entry name" value="Papain-like_cys_pep_sf"/>
</dbReference>
<dbReference type="Gene3D" id="3.10.620.30">
    <property type="match status" value="1"/>
</dbReference>
<sequence>MIAAFMASRSTNPTSEAVLDYYTRQSAFSSPGRHAALFDALPSDPAGIARAVQGLLIYEHVAEPFYGCPVDDERRTESHIRPVEKIIDTLLQLDNRPLSIARSPEHRLVGICRHFMLLAVAIFRHHGIPARGRGGFGAYFNPGKYEDHWVCEYWKAGEGRWALLDSQIDAVFARNLSIRLDPLDVPQDQFIPSPDAWRKCRDGDLDPQLFGIEFSQMRGLWFVAGSLARDLATLNGCEILPWDVWGAQPAVDAELSADEIALFDTIAVLTADPDSNFDAMRRRFANDTKLTLPHSVFNALRQRQEDVFQA</sequence>
<dbReference type="SUPFAM" id="SSF54001">
    <property type="entry name" value="Cysteine proteinases"/>
    <property type="match status" value="1"/>
</dbReference>
<dbReference type="RefSeq" id="WP_239362328.1">
    <property type="nucleotide sequence ID" value="NZ_JAKREW010000002.1"/>
</dbReference>
<organism evidence="2 3">
    <name type="scientific">Mesorhizobium retamae</name>
    <dbReference type="NCBI Taxonomy" id="2912854"/>
    <lineage>
        <taxon>Bacteria</taxon>
        <taxon>Pseudomonadati</taxon>
        <taxon>Pseudomonadota</taxon>
        <taxon>Alphaproteobacteria</taxon>
        <taxon>Hyphomicrobiales</taxon>
        <taxon>Phyllobacteriaceae</taxon>
        <taxon>Mesorhizobium</taxon>
    </lineage>
</organism>
<dbReference type="Proteomes" id="UP001201701">
    <property type="component" value="Unassembled WGS sequence"/>
</dbReference>